<dbReference type="PANTHER" id="PTHR43464:SF19">
    <property type="entry name" value="UBIQUINONE BIOSYNTHESIS O-METHYLTRANSFERASE, MITOCHONDRIAL"/>
    <property type="match status" value="1"/>
</dbReference>
<evidence type="ECO:0000256" key="2">
    <source>
        <dbReference type="ARBA" id="ARBA00022679"/>
    </source>
</evidence>
<dbReference type="GO" id="GO:0032259">
    <property type="term" value="P:methylation"/>
    <property type="evidence" value="ECO:0007669"/>
    <property type="project" value="UniProtKB-KW"/>
</dbReference>
<keyword evidence="3" id="KW-0949">S-adenosyl-L-methionine</keyword>
<dbReference type="RefSeq" id="WP_094251305.1">
    <property type="nucleotide sequence ID" value="NZ_JBHLXL010000001.1"/>
</dbReference>
<dbReference type="OrthoDB" id="9804312at2"/>
<proteinExistence type="predicted"/>
<dbReference type="AlphaFoldDB" id="A0A235FEH3"/>
<sequence>MTETIASYEDLMKMLDSLLREPEAFWDEFYQDRSKPVPIFADTPDENLKAYIKEGILTPGRALDLGCGAGRNAIFLAEHGFEVDAVDLSQSSLDWARERARERNLPINFIHKNIFNLDLEEGAYDLIYDSGCFHHIAPHRRMSYLEILDKALKHGGYFGITCFVQGGKLGGADISDWEVYRTRSLMGGLGFTEEKLIRIFSSLKPVEVRRMRDVSKGEGLLGVSDLLAGLFLKR</sequence>
<evidence type="ECO:0000256" key="1">
    <source>
        <dbReference type="ARBA" id="ARBA00022603"/>
    </source>
</evidence>
<evidence type="ECO:0000313" key="6">
    <source>
        <dbReference type="Proteomes" id="UP000215059"/>
    </source>
</evidence>
<dbReference type="Pfam" id="PF13649">
    <property type="entry name" value="Methyltransf_25"/>
    <property type="match status" value="1"/>
</dbReference>
<dbReference type="InterPro" id="IPR029063">
    <property type="entry name" value="SAM-dependent_MTases_sf"/>
</dbReference>
<keyword evidence="6" id="KW-1185">Reference proteome</keyword>
<evidence type="ECO:0000313" key="5">
    <source>
        <dbReference type="EMBL" id="OYD59344.1"/>
    </source>
</evidence>
<keyword evidence="1 5" id="KW-0489">Methyltransferase</keyword>
<dbReference type="SUPFAM" id="SSF53335">
    <property type="entry name" value="S-adenosyl-L-methionine-dependent methyltransferases"/>
    <property type="match status" value="1"/>
</dbReference>
<evidence type="ECO:0000256" key="3">
    <source>
        <dbReference type="ARBA" id="ARBA00022691"/>
    </source>
</evidence>
<organism evidence="5 6">
    <name type="scientific">Fictibacillus aquaticus</name>
    <dbReference type="NCBI Taxonomy" id="2021314"/>
    <lineage>
        <taxon>Bacteria</taxon>
        <taxon>Bacillati</taxon>
        <taxon>Bacillota</taxon>
        <taxon>Bacilli</taxon>
        <taxon>Bacillales</taxon>
        <taxon>Fictibacillaceae</taxon>
        <taxon>Fictibacillus</taxon>
    </lineage>
</organism>
<dbReference type="CDD" id="cd02440">
    <property type="entry name" value="AdoMet_MTases"/>
    <property type="match status" value="1"/>
</dbReference>
<protein>
    <submittedName>
        <fullName evidence="5">SAM-dependent methyltransferase</fullName>
    </submittedName>
</protein>
<dbReference type="EMBL" id="NOII01000001">
    <property type="protein sequence ID" value="OYD59344.1"/>
    <property type="molecule type" value="Genomic_DNA"/>
</dbReference>
<comment type="caution">
    <text evidence="5">The sequence shown here is derived from an EMBL/GenBank/DDBJ whole genome shotgun (WGS) entry which is preliminary data.</text>
</comment>
<accession>A0A235FEH3</accession>
<keyword evidence="2 5" id="KW-0808">Transferase</keyword>
<dbReference type="PANTHER" id="PTHR43464">
    <property type="entry name" value="METHYLTRANSFERASE"/>
    <property type="match status" value="1"/>
</dbReference>
<name>A0A235FEH3_9BACL</name>
<feature type="domain" description="Methyltransferase" evidence="4">
    <location>
        <begin position="63"/>
        <end position="156"/>
    </location>
</feature>
<dbReference type="Gene3D" id="3.40.50.150">
    <property type="entry name" value="Vaccinia Virus protein VP39"/>
    <property type="match status" value="1"/>
</dbReference>
<dbReference type="Proteomes" id="UP000215059">
    <property type="component" value="Unassembled WGS sequence"/>
</dbReference>
<evidence type="ECO:0000259" key="4">
    <source>
        <dbReference type="Pfam" id="PF13649"/>
    </source>
</evidence>
<gene>
    <name evidence="5" type="ORF">CGZ90_05490</name>
</gene>
<dbReference type="InterPro" id="IPR041698">
    <property type="entry name" value="Methyltransf_25"/>
</dbReference>
<reference evidence="5 6" key="1">
    <citation type="submission" date="2017-07" db="EMBL/GenBank/DDBJ databases">
        <title>Fictibacillus sp. nov. GDSW-R2A3 Genome sequencing and assembly.</title>
        <authorList>
            <person name="Mayilraj S."/>
        </authorList>
    </citation>
    <scope>NUCLEOTIDE SEQUENCE [LARGE SCALE GENOMIC DNA]</scope>
    <source>
        <strain evidence="5 6">GDSW-R2A3</strain>
    </source>
</reference>
<dbReference type="GO" id="GO:0008168">
    <property type="term" value="F:methyltransferase activity"/>
    <property type="evidence" value="ECO:0007669"/>
    <property type="project" value="UniProtKB-KW"/>
</dbReference>